<name>A0ABW7FHD0_9BURK</name>
<dbReference type="InterPro" id="IPR050228">
    <property type="entry name" value="Carboxylesterase_BioH"/>
</dbReference>
<dbReference type="RefSeq" id="WP_394396884.1">
    <property type="nucleotide sequence ID" value="NZ_JBIGHW010000004.1"/>
</dbReference>
<dbReference type="GO" id="GO:0016787">
    <property type="term" value="F:hydrolase activity"/>
    <property type="evidence" value="ECO:0007669"/>
    <property type="project" value="UniProtKB-KW"/>
</dbReference>
<gene>
    <name evidence="2" type="ORF">ACG0Z3_08650</name>
</gene>
<proteinExistence type="predicted"/>
<dbReference type="Pfam" id="PF00561">
    <property type="entry name" value="Abhydrolase_1"/>
    <property type="match status" value="1"/>
</dbReference>
<dbReference type="InterPro" id="IPR000073">
    <property type="entry name" value="AB_hydrolase_1"/>
</dbReference>
<evidence type="ECO:0000259" key="1">
    <source>
        <dbReference type="Pfam" id="PF00561"/>
    </source>
</evidence>
<organism evidence="2 3">
    <name type="scientific">Pelomonas margarita</name>
    <dbReference type="NCBI Taxonomy" id="3299031"/>
    <lineage>
        <taxon>Bacteria</taxon>
        <taxon>Pseudomonadati</taxon>
        <taxon>Pseudomonadota</taxon>
        <taxon>Betaproteobacteria</taxon>
        <taxon>Burkholderiales</taxon>
        <taxon>Sphaerotilaceae</taxon>
        <taxon>Roseateles</taxon>
    </lineage>
</organism>
<feature type="domain" description="AB hydrolase-1" evidence="1">
    <location>
        <begin position="36"/>
        <end position="289"/>
    </location>
</feature>
<keyword evidence="3" id="KW-1185">Reference proteome</keyword>
<dbReference type="PRINTS" id="PR00412">
    <property type="entry name" value="EPOXHYDRLASE"/>
</dbReference>
<comment type="caution">
    <text evidence="2">The sequence shown here is derived from an EMBL/GenBank/DDBJ whole genome shotgun (WGS) entry which is preliminary data.</text>
</comment>
<accession>A0ABW7FHD0</accession>
<evidence type="ECO:0000313" key="3">
    <source>
        <dbReference type="Proteomes" id="UP001606301"/>
    </source>
</evidence>
<reference evidence="2 3" key="1">
    <citation type="submission" date="2024-08" db="EMBL/GenBank/DDBJ databases">
        <authorList>
            <person name="Lu H."/>
        </authorList>
    </citation>
    <scope>NUCLEOTIDE SEQUENCE [LARGE SCALE GENOMIC DNA]</scope>
    <source>
        <strain evidence="2 3">LKC17W</strain>
    </source>
</reference>
<dbReference type="PANTHER" id="PTHR43194">
    <property type="entry name" value="HYDROLASE ALPHA/BETA FOLD FAMILY"/>
    <property type="match status" value="1"/>
</dbReference>
<evidence type="ECO:0000313" key="2">
    <source>
        <dbReference type="EMBL" id="MFG6440748.1"/>
    </source>
</evidence>
<dbReference type="SUPFAM" id="SSF53474">
    <property type="entry name" value="alpha/beta-Hydrolases"/>
    <property type="match status" value="1"/>
</dbReference>
<dbReference type="PANTHER" id="PTHR43194:SF2">
    <property type="entry name" value="PEROXISOMAL MEMBRANE PROTEIN LPX1"/>
    <property type="match status" value="1"/>
</dbReference>
<dbReference type="EMBL" id="JBIGHW010000004">
    <property type="protein sequence ID" value="MFG6440748.1"/>
    <property type="molecule type" value="Genomic_DNA"/>
</dbReference>
<dbReference type="Proteomes" id="UP001606301">
    <property type="component" value="Unassembled WGS sequence"/>
</dbReference>
<dbReference type="Gene3D" id="3.40.50.1820">
    <property type="entry name" value="alpha/beta hydrolase"/>
    <property type="match status" value="1"/>
</dbReference>
<dbReference type="PRINTS" id="PR00111">
    <property type="entry name" value="ABHYDROLASE"/>
</dbReference>
<keyword evidence="2" id="KW-0378">Hydrolase</keyword>
<dbReference type="InterPro" id="IPR000639">
    <property type="entry name" value="Epox_hydrolase-like"/>
</dbReference>
<protein>
    <submittedName>
        <fullName evidence="2">Alpha/beta fold hydrolase</fullName>
    </submittedName>
</protein>
<sequence length="304" mass="33904">MPHVYAVHRPHRSEFLTLRGLRHHLLRWGQALPGRPPLVLVHGWMDVGASFQFLVDAMREAREVIALDWRGFGLSDAGGADCFWFPDYLADLDALLDSVSPDAPVDLVGHSMGGNVVMSYAGVRPQRVRRLVNLEGFGMPDVSPAAAPDRLARWLDELKDPPTLRPYATLADVAERLRKTNPRLPADKAAWLAGHWARPVPDESPTGFQLNADAAHKLSNPVLYRKAEVLACWQRITAPTLWVEGSDDQLTRFWGGRYPREEFESRLAVVADLARTVLQDAGHMLHHDQPQALAEAVEAFLSKV</sequence>
<dbReference type="InterPro" id="IPR029058">
    <property type="entry name" value="AB_hydrolase_fold"/>
</dbReference>